<evidence type="ECO:0000256" key="1">
    <source>
        <dbReference type="ARBA" id="ARBA00006226"/>
    </source>
</evidence>
<sequence length="118" mass="13483">MQCTTHYPTREKVISRTTLRLTDAAASDLAEIWKHIAVEASEEIATRFLTCVVARFDQVLRFPMSGSPRPQLATHLRVIFHDNYAIYYLPRLNEIVIVRVLHGSRDLEAIAEEEGFAL</sequence>
<reference evidence="3 4" key="1">
    <citation type="submission" date="2020-08" db="EMBL/GenBank/DDBJ databases">
        <title>Edaphobacter telluris sp. nov. and Acidobacterium dinghuensis sp. nov., two acidobacteria isolated from forest soil.</title>
        <authorList>
            <person name="Fu J."/>
            <person name="Qiu L."/>
        </authorList>
    </citation>
    <scope>NUCLEOTIDE SEQUENCE [LARGE SCALE GENOMIC DNA]</scope>
    <source>
        <strain evidence="3">4Y35</strain>
    </source>
</reference>
<accession>A0A7G8BR65</accession>
<organism evidence="3 4">
    <name type="scientific">Alloacidobacterium dinghuense</name>
    <dbReference type="NCBI Taxonomy" id="2763107"/>
    <lineage>
        <taxon>Bacteria</taxon>
        <taxon>Pseudomonadati</taxon>
        <taxon>Acidobacteriota</taxon>
        <taxon>Terriglobia</taxon>
        <taxon>Terriglobales</taxon>
        <taxon>Acidobacteriaceae</taxon>
        <taxon>Alloacidobacterium</taxon>
    </lineage>
</organism>
<protein>
    <submittedName>
        <fullName evidence="3">Type II toxin-antitoxin system RelE/ParE family toxin</fullName>
    </submittedName>
</protein>
<dbReference type="InterPro" id="IPR051803">
    <property type="entry name" value="TA_system_RelE-like_toxin"/>
</dbReference>
<dbReference type="AlphaFoldDB" id="A0A7G8BR65"/>
<evidence type="ECO:0000313" key="3">
    <source>
        <dbReference type="EMBL" id="QNI35035.1"/>
    </source>
</evidence>
<gene>
    <name evidence="3" type="ORF">H7849_16600</name>
</gene>
<evidence type="ECO:0000313" key="4">
    <source>
        <dbReference type="Proteomes" id="UP000515312"/>
    </source>
</evidence>
<dbReference type="Proteomes" id="UP000515312">
    <property type="component" value="Chromosome"/>
</dbReference>
<dbReference type="Pfam" id="PF05016">
    <property type="entry name" value="ParE_toxin"/>
    <property type="match status" value="1"/>
</dbReference>
<name>A0A7G8BR65_9BACT</name>
<proteinExistence type="inferred from homology"/>
<dbReference type="Gene3D" id="3.30.2310.20">
    <property type="entry name" value="RelE-like"/>
    <property type="match status" value="1"/>
</dbReference>
<dbReference type="RefSeq" id="WP_186747609.1">
    <property type="nucleotide sequence ID" value="NZ_CP060394.1"/>
</dbReference>
<dbReference type="InterPro" id="IPR007712">
    <property type="entry name" value="RelE/ParE_toxin"/>
</dbReference>
<keyword evidence="2" id="KW-1277">Toxin-antitoxin system</keyword>
<comment type="similarity">
    <text evidence="1">Belongs to the RelE toxin family.</text>
</comment>
<dbReference type="KEGG" id="adin:H7849_16600"/>
<dbReference type="PANTHER" id="PTHR33755">
    <property type="entry name" value="TOXIN PARE1-RELATED"/>
    <property type="match status" value="1"/>
</dbReference>
<dbReference type="InterPro" id="IPR035093">
    <property type="entry name" value="RelE/ParE_toxin_dom_sf"/>
</dbReference>
<keyword evidence="4" id="KW-1185">Reference proteome</keyword>
<dbReference type="EMBL" id="CP060394">
    <property type="protein sequence ID" value="QNI35035.1"/>
    <property type="molecule type" value="Genomic_DNA"/>
</dbReference>
<evidence type="ECO:0000256" key="2">
    <source>
        <dbReference type="ARBA" id="ARBA00022649"/>
    </source>
</evidence>